<keyword evidence="4" id="KW-1185">Reference proteome</keyword>
<feature type="signal peptide" evidence="2">
    <location>
        <begin position="1"/>
        <end position="22"/>
    </location>
</feature>
<accession>A0A917VA32</accession>
<feature type="region of interest" description="Disordered" evidence="1">
    <location>
        <begin position="48"/>
        <end position="90"/>
    </location>
</feature>
<sequence>MTATRKLTTPFAAGLLAAAALAAPALSDPILEDQGLYEKQFWEIAPLYDDLDEQDPPGVLTEGRDPEDPAGPAVDFRKQGLPPVPDAEPG</sequence>
<comment type="caution">
    <text evidence="3">The sequence shown here is derived from an EMBL/GenBank/DDBJ whole genome shotgun (WGS) entry which is preliminary data.</text>
</comment>
<gene>
    <name evidence="3" type="ORF">GCM10011322_46800</name>
</gene>
<dbReference type="EMBL" id="BMMF01000020">
    <property type="protein sequence ID" value="GGK54662.1"/>
    <property type="molecule type" value="Genomic_DNA"/>
</dbReference>
<dbReference type="Proteomes" id="UP000600449">
    <property type="component" value="Unassembled WGS sequence"/>
</dbReference>
<evidence type="ECO:0000313" key="4">
    <source>
        <dbReference type="Proteomes" id="UP000600449"/>
    </source>
</evidence>
<reference evidence="3 4" key="1">
    <citation type="journal article" date="2014" name="Int. J. Syst. Evol. Microbiol.">
        <title>Complete genome sequence of Corynebacterium casei LMG S-19264T (=DSM 44701T), isolated from a smear-ripened cheese.</title>
        <authorList>
            <consortium name="US DOE Joint Genome Institute (JGI-PGF)"/>
            <person name="Walter F."/>
            <person name="Albersmeier A."/>
            <person name="Kalinowski J."/>
            <person name="Ruckert C."/>
        </authorList>
    </citation>
    <scope>NUCLEOTIDE SEQUENCE [LARGE SCALE GENOMIC DNA]</scope>
    <source>
        <strain evidence="3 4">CGMCC 1.9161</strain>
    </source>
</reference>
<evidence type="ECO:0000256" key="1">
    <source>
        <dbReference type="SAM" id="MobiDB-lite"/>
    </source>
</evidence>
<organism evidence="3 4">
    <name type="scientific">Salinarimonas ramus</name>
    <dbReference type="NCBI Taxonomy" id="690164"/>
    <lineage>
        <taxon>Bacteria</taxon>
        <taxon>Pseudomonadati</taxon>
        <taxon>Pseudomonadota</taxon>
        <taxon>Alphaproteobacteria</taxon>
        <taxon>Hyphomicrobiales</taxon>
        <taxon>Salinarimonadaceae</taxon>
        <taxon>Salinarimonas</taxon>
    </lineage>
</organism>
<evidence type="ECO:0000256" key="2">
    <source>
        <dbReference type="SAM" id="SignalP"/>
    </source>
</evidence>
<keyword evidence="2" id="KW-0732">Signal</keyword>
<name>A0A917VA32_9HYPH</name>
<proteinExistence type="predicted"/>
<dbReference type="AlphaFoldDB" id="A0A917VA32"/>
<dbReference type="RefSeq" id="WP_188915709.1">
    <property type="nucleotide sequence ID" value="NZ_BMMF01000020.1"/>
</dbReference>
<feature type="chain" id="PRO_5037939784" evidence="2">
    <location>
        <begin position="23"/>
        <end position="90"/>
    </location>
</feature>
<evidence type="ECO:0000313" key="3">
    <source>
        <dbReference type="EMBL" id="GGK54662.1"/>
    </source>
</evidence>
<protein>
    <submittedName>
        <fullName evidence="3">Uncharacterized protein</fullName>
    </submittedName>
</protein>